<evidence type="ECO:0000313" key="3">
    <source>
        <dbReference type="EMBL" id="OGK23085.1"/>
    </source>
</evidence>
<dbReference type="Pfam" id="PF18912">
    <property type="entry name" value="DZR_2"/>
    <property type="match status" value="1"/>
</dbReference>
<gene>
    <name evidence="3" type="ORF">A3C24_04735</name>
</gene>
<reference evidence="3 4" key="1">
    <citation type="journal article" date="2016" name="Nat. Commun.">
        <title>Thousands of microbial genomes shed light on interconnected biogeochemical processes in an aquifer system.</title>
        <authorList>
            <person name="Anantharaman K."/>
            <person name="Brown C.T."/>
            <person name="Hug L.A."/>
            <person name="Sharon I."/>
            <person name="Castelle C.J."/>
            <person name="Probst A.J."/>
            <person name="Thomas B.C."/>
            <person name="Singh A."/>
            <person name="Wilkins M.J."/>
            <person name="Karaoz U."/>
            <person name="Brodie E.L."/>
            <person name="Williams K.H."/>
            <person name="Hubbard S.S."/>
            <person name="Banfield J.F."/>
        </authorList>
    </citation>
    <scope>NUCLEOTIDE SEQUENCE [LARGE SCALE GENOMIC DNA]</scope>
</reference>
<dbReference type="PANTHER" id="PTHR47505">
    <property type="entry name" value="DNA UTILIZATION PROTEIN YHGH"/>
    <property type="match status" value="1"/>
</dbReference>
<dbReference type="InterPro" id="IPR029057">
    <property type="entry name" value="PRTase-like"/>
</dbReference>
<dbReference type="InterPro" id="IPR000836">
    <property type="entry name" value="PRTase_dom"/>
</dbReference>
<organism evidence="3 4">
    <name type="scientific">Candidatus Roizmanbacteria bacterium RIFCSPHIGHO2_02_FULL_37_24</name>
    <dbReference type="NCBI Taxonomy" id="1802037"/>
    <lineage>
        <taxon>Bacteria</taxon>
        <taxon>Candidatus Roizmaniibacteriota</taxon>
    </lineage>
</organism>
<dbReference type="EMBL" id="MFZM01000026">
    <property type="protein sequence ID" value="OGK23085.1"/>
    <property type="molecule type" value="Genomic_DNA"/>
</dbReference>
<dbReference type="CDD" id="cd06223">
    <property type="entry name" value="PRTases_typeI"/>
    <property type="match status" value="1"/>
</dbReference>
<dbReference type="InterPro" id="IPR051910">
    <property type="entry name" value="ComF/GntX_DNA_util-trans"/>
</dbReference>
<dbReference type="Gene3D" id="3.40.50.2020">
    <property type="match status" value="1"/>
</dbReference>
<dbReference type="AlphaFoldDB" id="A0A1F7GWA0"/>
<comment type="similarity">
    <text evidence="1">Belongs to the ComF/GntX family.</text>
</comment>
<dbReference type="InterPro" id="IPR044005">
    <property type="entry name" value="DZR_2"/>
</dbReference>
<dbReference type="Proteomes" id="UP000177159">
    <property type="component" value="Unassembled WGS sequence"/>
</dbReference>
<evidence type="ECO:0000313" key="4">
    <source>
        <dbReference type="Proteomes" id="UP000177159"/>
    </source>
</evidence>
<dbReference type="PANTHER" id="PTHR47505:SF1">
    <property type="entry name" value="DNA UTILIZATION PROTEIN YHGH"/>
    <property type="match status" value="1"/>
</dbReference>
<protein>
    <recommendedName>
        <fullName evidence="2">Double zinc ribbon domain-containing protein</fullName>
    </recommendedName>
</protein>
<feature type="domain" description="Double zinc ribbon" evidence="2">
    <location>
        <begin position="6"/>
        <end position="53"/>
    </location>
</feature>
<comment type="caution">
    <text evidence="3">The sequence shown here is derived from an EMBL/GenBank/DDBJ whole genome shotgun (WGS) entry which is preliminary data.</text>
</comment>
<accession>A0A1F7GWA0</accession>
<evidence type="ECO:0000259" key="2">
    <source>
        <dbReference type="Pfam" id="PF18912"/>
    </source>
</evidence>
<sequence length="231" mass="27087">MNKSIFLDLLFPKACFSCGKFGRYICISCAMKLRVVEGDVCPYCEKGSLYGLTHPKCKRTYRLDGLRSVYYYDTILHKIIKEIKYRCVRGGIKEIMSLFPQEKMSTLRFYYQNMIETNMLPVPLHRNKLKLRGFNQSLEIANFFSNTMHIPMDTKLIYRKKDTFPQAQLKNRRERFQNVRGAFKINIQNKTIPRKIIIIDDVWTSGSTTKEIGRVLKRSGVEKVFVLTIAR</sequence>
<name>A0A1F7GWA0_9BACT</name>
<dbReference type="SUPFAM" id="SSF53271">
    <property type="entry name" value="PRTase-like"/>
    <property type="match status" value="1"/>
</dbReference>
<evidence type="ECO:0000256" key="1">
    <source>
        <dbReference type="ARBA" id="ARBA00008007"/>
    </source>
</evidence>
<proteinExistence type="inferred from homology"/>